<keyword evidence="1" id="KW-0472">Membrane</keyword>
<name>A0A371GZ93_MUCPR</name>
<reference evidence="2" key="1">
    <citation type="submission" date="2018-05" db="EMBL/GenBank/DDBJ databases">
        <title>Draft genome of Mucuna pruriens seed.</title>
        <authorList>
            <person name="Nnadi N.E."/>
            <person name="Vos R."/>
            <person name="Hasami M.H."/>
            <person name="Devisetty U.K."/>
            <person name="Aguiy J.C."/>
        </authorList>
    </citation>
    <scope>NUCLEOTIDE SEQUENCE [LARGE SCALE GENOMIC DNA]</scope>
    <source>
        <strain evidence="2">JCA_2017</strain>
    </source>
</reference>
<dbReference type="AlphaFoldDB" id="A0A371GZ93"/>
<comment type="caution">
    <text evidence="2">The sequence shown here is derived from an EMBL/GenBank/DDBJ whole genome shotgun (WGS) entry which is preliminary data.</text>
</comment>
<evidence type="ECO:0000313" key="3">
    <source>
        <dbReference type="Proteomes" id="UP000257109"/>
    </source>
</evidence>
<evidence type="ECO:0000256" key="1">
    <source>
        <dbReference type="SAM" id="Phobius"/>
    </source>
</evidence>
<keyword evidence="1" id="KW-0812">Transmembrane</keyword>
<organism evidence="2 3">
    <name type="scientific">Mucuna pruriens</name>
    <name type="common">Velvet bean</name>
    <name type="synonym">Dolichos pruriens</name>
    <dbReference type="NCBI Taxonomy" id="157652"/>
    <lineage>
        <taxon>Eukaryota</taxon>
        <taxon>Viridiplantae</taxon>
        <taxon>Streptophyta</taxon>
        <taxon>Embryophyta</taxon>
        <taxon>Tracheophyta</taxon>
        <taxon>Spermatophyta</taxon>
        <taxon>Magnoliopsida</taxon>
        <taxon>eudicotyledons</taxon>
        <taxon>Gunneridae</taxon>
        <taxon>Pentapetalae</taxon>
        <taxon>rosids</taxon>
        <taxon>fabids</taxon>
        <taxon>Fabales</taxon>
        <taxon>Fabaceae</taxon>
        <taxon>Papilionoideae</taxon>
        <taxon>50 kb inversion clade</taxon>
        <taxon>NPAAA clade</taxon>
        <taxon>indigoferoid/millettioid clade</taxon>
        <taxon>Phaseoleae</taxon>
        <taxon>Mucuna</taxon>
    </lineage>
</organism>
<feature type="transmembrane region" description="Helical" evidence="1">
    <location>
        <begin position="38"/>
        <end position="57"/>
    </location>
</feature>
<feature type="non-terminal residue" evidence="2">
    <location>
        <position position="1"/>
    </location>
</feature>
<protein>
    <submittedName>
        <fullName evidence="2">Uncharacterized protein</fullName>
    </submittedName>
</protein>
<accession>A0A371GZ93</accession>
<keyword evidence="1" id="KW-1133">Transmembrane helix</keyword>
<sequence length="102" mass="12358">MSPIQREFKPLSLIHSYLTNTKQITIRKDDFSRYTKVYLIRLNIGAFDMFLTYNVVVKNQLKKKIKRIRSHKDDGYTLFNDFYRKEWIIHVVVLPYSLELIE</sequence>
<keyword evidence="3" id="KW-1185">Reference proteome</keyword>
<gene>
    <name evidence="2" type="ORF">CR513_21546</name>
</gene>
<dbReference type="EMBL" id="QJKJ01004027">
    <property type="protein sequence ID" value="RDX95867.1"/>
    <property type="molecule type" value="Genomic_DNA"/>
</dbReference>
<evidence type="ECO:0000313" key="2">
    <source>
        <dbReference type="EMBL" id="RDX95867.1"/>
    </source>
</evidence>
<dbReference type="Proteomes" id="UP000257109">
    <property type="component" value="Unassembled WGS sequence"/>
</dbReference>
<proteinExistence type="predicted"/>